<organism evidence="6 7">
    <name type="scientific">Propioniciclava sinopodophylli</name>
    <dbReference type="NCBI Taxonomy" id="1837344"/>
    <lineage>
        <taxon>Bacteria</taxon>
        <taxon>Bacillati</taxon>
        <taxon>Actinomycetota</taxon>
        <taxon>Actinomycetes</taxon>
        <taxon>Propionibacteriales</taxon>
        <taxon>Propionibacteriaceae</taxon>
        <taxon>Propioniciclava</taxon>
    </lineage>
</organism>
<evidence type="ECO:0000259" key="5">
    <source>
        <dbReference type="PROSITE" id="PS50937"/>
    </source>
</evidence>
<dbReference type="InterPro" id="IPR000551">
    <property type="entry name" value="MerR-type_HTH_dom"/>
</dbReference>
<dbReference type="Gene3D" id="1.10.1660.10">
    <property type="match status" value="1"/>
</dbReference>
<dbReference type="PROSITE" id="PS00552">
    <property type="entry name" value="HTH_MERR_1"/>
    <property type="match status" value="1"/>
</dbReference>
<keyword evidence="4" id="KW-0804">Transcription</keyword>
<dbReference type="SMART" id="SM00567">
    <property type="entry name" value="EZ_HEAT"/>
    <property type="match status" value="6"/>
</dbReference>
<dbReference type="SMART" id="SM00422">
    <property type="entry name" value="HTH_MERR"/>
    <property type="match status" value="1"/>
</dbReference>
<dbReference type="Pfam" id="PF13411">
    <property type="entry name" value="MerR_1"/>
    <property type="match status" value="1"/>
</dbReference>
<protein>
    <submittedName>
        <fullName evidence="6">MerR family transcriptional regulator</fullName>
    </submittedName>
</protein>
<reference evidence="6 7" key="1">
    <citation type="submission" date="2019-01" db="EMBL/GenBank/DDBJ databases">
        <title>Lactibacter flavus gen. nov., sp. nov., a novel bacterium of the family Propionibacteriaceae isolated from raw milk and dairy products.</title>
        <authorList>
            <person name="Huptas C."/>
            <person name="Wenning M."/>
            <person name="Breitenwieser F."/>
            <person name="Doll E."/>
            <person name="Von Neubeck M."/>
            <person name="Busse H.-J."/>
            <person name="Scherer S."/>
        </authorList>
    </citation>
    <scope>NUCLEOTIDE SEQUENCE [LARGE SCALE GENOMIC DNA]</scope>
    <source>
        <strain evidence="6 7">KCTC 33808</strain>
    </source>
</reference>
<feature type="domain" description="HTH merR-type" evidence="5">
    <location>
        <begin position="1"/>
        <end position="72"/>
    </location>
</feature>
<keyword evidence="2" id="KW-0805">Transcription regulation</keyword>
<dbReference type="SUPFAM" id="SSF46955">
    <property type="entry name" value="Putative DNA-binding domain"/>
    <property type="match status" value="1"/>
</dbReference>
<dbReference type="EMBL" id="SDMQ01000013">
    <property type="protein sequence ID" value="TBT83195.1"/>
    <property type="molecule type" value="Genomic_DNA"/>
</dbReference>
<evidence type="ECO:0000256" key="4">
    <source>
        <dbReference type="ARBA" id="ARBA00023163"/>
    </source>
</evidence>
<evidence type="ECO:0000256" key="1">
    <source>
        <dbReference type="ARBA" id="ARBA00022491"/>
    </source>
</evidence>
<dbReference type="CDD" id="cd01106">
    <property type="entry name" value="HTH_TipAL-Mta"/>
    <property type="match status" value="1"/>
</dbReference>
<dbReference type="PRINTS" id="PR00040">
    <property type="entry name" value="HTHMERR"/>
</dbReference>
<keyword evidence="1" id="KW-0678">Repressor</keyword>
<dbReference type="GO" id="GO:0003677">
    <property type="term" value="F:DNA binding"/>
    <property type="evidence" value="ECO:0007669"/>
    <property type="project" value="UniProtKB-KW"/>
</dbReference>
<dbReference type="PANTHER" id="PTHR30204:SF69">
    <property type="entry name" value="MERR-FAMILY TRANSCRIPTIONAL REGULATOR"/>
    <property type="match status" value="1"/>
</dbReference>
<dbReference type="OrthoDB" id="9809391at2"/>
<dbReference type="InterPro" id="IPR011989">
    <property type="entry name" value="ARM-like"/>
</dbReference>
<name>A0A4V2JS97_9ACTN</name>
<dbReference type="PANTHER" id="PTHR30204">
    <property type="entry name" value="REDOX-CYCLING DRUG-SENSING TRANSCRIPTIONAL ACTIVATOR SOXR"/>
    <property type="match status" value="1"/>
</dbReference>
<dbReference type="Gene3D" id="1.25.10.10">
    <property type="entry name" value="Leucine-rich Repeat Variant"/>
    <property type="match status" value="3"/>
</dbReference>
<dbReference type="AlphaFoldDB" id="A0A4V2JS97"/>
<evidence type="ECO:0000313" key="7">
    <source>
        <dbReference type="Proteomes" id="UP000292373"/>
    </source>
</evidence>
<keyword evidence="3" id="KW-0238">DNA-binding</keyword>
<dbReference type="InterPro" id="IPR047057">
    <property type="entry name" value="MerR_fam"/>
</dbReference>
<dbReference type="GO" id="GO:0003700">
    <property type="term" value="F:DNA-binding transcription factor activity"/>
    <property type="evidence" value="ECO:0007669"/>
    <property type="project" value="InterPro"/>
</dbReference>
<gene>
    <name evidence="6" type="ORF">ET989_12015</name>
</gene>
<dbReference type="RefSeq" id="WP_131169299.1">
    <property type="nucleotide sequence ID" value="NZ_SDMQ01000013.1"/>
</dbReference>
<dbReference type="Pfam" id="PF13646">
    <property type="entry name" value="HEAT_2"/>
    <property type="match status" value="2"/>
</dbReference>
<proteinExistence type="predicted"/>
<evidence type="ECO:0000256" key="2">
    <source>
        <dbReference type="ARBA" id="ARBA00023015"/>
    </source>
</evidence>
<dbReference type="Pfam" id="PF03130">
    <property type="entry name" value="HEAT_PBS"/>
    <property type="match status" value="1"/>
</dbReference>
<dbReference type="Proteomes" id="UP000292373">
    <property type="component" value="Unassembled WGS sequence"/>
</dbReference>
<evidence type="ECO:0000256" key="3">
    <source>
        <dbReference type="ARBA" id="ARBA00023125"/>
    </source>
</evidence>
<dbReference type="PROSITE" id="PS50937">
    <property type="entry name" value="HTH_MERR_2"/>
    <property type="match status" value="1"/>
</dbReference>
<dbReference type="InterPro" id="IPR009061">
    <property type="entry name" value="DNA-bd_dom_put_sf"/>
</dbReference>
<accession>A0A4V2JS97</accession>
<evidence type="ECO:0000313" key="6">
    <source>
        <dbReference type="EMBL" id="TBT83195.1"/>
    </source>
</evidence>
<keyword evidence="7" id="KW-1185">Reference proteome</keyword>
<dbReference type="InterPro" id="IPR004155">
    <property type="entry name" value="PBS_lyase_HEAT"/>
</dbReference>
<dbReference type="SUPFAM" id="SSF48371">
    <property type="entry name" value="ARM repeat"/>
    <property type="match status" value="2"/>
</dbReference>
<sequence length="353" mass="36527">MEWLKIGEVARRTGLTHRTLRHYDDLGLLVPSGRSGGDYRLYAPEDLERLLSIQHLKSLGMGLEEIARALDDPGFDAGEALARHAALVEGRIAAEQDLLDRLRRLQAASGSWEEVLDTIALTERLRHPDAWVRFRAALDSPTSAPLDELLETLRYEPAPGVREVLTWAIVQHGAPALDAVVVGLADPDPEVRHQMAHVAGKMADPRAVPGLVGLLADEPEVAAKAAFSLGQIGGPDAIAALVGSLGVGGSVLRATIVTALGGLGALAVEPLLGGLGARSAAVRADAAEALGALGDPRAVPGLAGLLADTEEDVRITALMSLGAIGGDAAARAIGGVTGTPGRTGALARRLAAT</sequence>
<dbReference type="InterPro" id="IPR016024">
    <property type="entry name" value="ARM-type_fold"/>
</dbReference>
<comment type="caution">
    <text evidence="6">The sequence shown here is derived from an EMBL/GenBank/DDBJ whole genome shotgun (WGS) entry which is preliminary data.</text>
</comment>